<sequence length="365" mass="39077">MKNWILSTVAILSILSNVSAQDIELEKWTYNGVSAGILSTALSETETGNSFGGSSTFLTVGSDMATFNSTGTDGEGWHGGIINSSYAGSSTGIYQISYDIVKGVFFTTGAFGSGKLQFGWGLRSNVSGTNDCKLDFKYDNKVHYLVVTDATGEKAPIQVGTGTSLFDLKIRQQYNLIERGSPGSFRVFYTLGSASEVELYPGQLTLPVDFQIDEFRLDVPTRQDGNTWGANSPVNIDNLLFTKQDLSPLLTFVNKNVSFAAGGDKGVISGDTYEPGDILQIITTNQNETLVSVTDVSTSLYADPNAFAITPISSNAYPALASGELYTGVFQVEIMDGVTNGPYTFTVTNRINSSSANPTAFSAEF</sequence>
<dbReference type="RefSeq" id="WP_160625987.1">
    <property type="nucleotide sequence ID" value="NZ_CP047593.1"/>
</dbReference>
<evidence type="ECO:0000256" key="1">
    <source>
        <dbReference type="SAM" id="SignalP"/>
    </source>
</evidence>
<proteinExistence type="predicted"/>
<feature type="signal peptide" evidence="1">
    <location>
        <begin position="1"/>
        <end position="20"/>
    </location>
</feature>
<feature type="chain" id="PRO_5027034777" evidence="1">
    <location>
        <begin position="21"/>
        <end position="365"/>
    </location>
</feature>
<keyword evidence="1" id="KW-0732">Signal</keyword>
<dbReference type="Proteomes" id="UP000464954">
    <property type="component" value="Chromosome"/>
</dbReference>
<protein>
    <submittedName>
        <fullName evidence="2">Uncharacterized protein</fullName>
    </submittedName>
</protein>
<name>A0A6P1M4M3_9BACT</name>
<evidence type="ECO:0000313" key="2">
    <source>
        <dbReference type="EMBL" id="QHI67953.1"/>
    </source>
</evidence>
<dbReference type="EMBL" id="CP047593">
    <property type="protein sequence ID" value="QHI67953.1"/>
    <property type="molecule type" value="Genomic_DNA"/>
</dbReference>
<organism evidence="2 3">
    <name type="scientific">Tichowtungia aerotolerans</name>
    <dbReference type="NCBI Taxonomy" id="2697043"/>
    <lineage>
        <taxon>Bacteria</taxon>
        <taxon>Pseudomonadati</taxon>
        <taxon>Kiritimatiellota</taxon>
        <taxon>Tichowtungiia</taxon>
        <taxon>Tichowtungiales</taxon>
        <taxon>Tichowtungiaceae</taxon>
        <taxon>Tichowtungia</taxon>
    </lineage>
</organism>
<dbReference type="KEGG" id="taer:GT409_00315"/>
<keyword evidence="3" id="KW-1185">Reference proteome</keyword>
<dbReference type="AlphaFoldDB" id="A0A6P1M4M3"/>
<reference evidence="2 3" key="1">
    <citation type="submission" date="2020-01" db="EMBL/GenBank/DDBJ databases">
        <title>Ponticoccus aerotolerans gen. nov., sp. nov., an anaerobic bacterium and proposal of Ponticoccusceae fam. nov., Ponticoccusles ord. nov. and Ponticoccuse classis nov. in the phylum Kiritimatiellaeota.</title>
        <authorList>
            <person name="Zhou L.Y."/>
            <person name="Du Z.J."/>
        </authorList>
    </citation>
    <scope>NUCLEOTIDE SEQUENCE [LARGE SCALE GENOMIC DNA]</scope>
    <source>
        <strain evidence="2 3">S-5007</strain>
    </source>
</reference>
<accession>A0A6P1M4M3</accession>
<gene>
    <name evidence="2" type="ORF">GT409_00315</name>
</gene>
<evidence type="ECO:0000313" key="3">
    <source>
        <dbReference type="Proteomes" id="UP000464954"/>
    </source>
</evidence>